<keyword evidence="2" id="KW-1185">Reference proteome</keyword>
<protein>
    <submittedName>
        <fullName evidence="1">Uncharacterized protein</fullName>
    </submittedName>
</protein>
<reference evidence="1" key="1">
    <citation type="submission" date="2020-02" db="EMBL/GenBank/DDBJ databases">
        <authorList>
            <person name="Scholz U."/>
            <person name="Mascher M."/>
            <person name="Fiebig A."/>
        </authorList>
    </citation>
    <scope>NUCLEOTIDE SEQUENCE</scope>
</reference>
<dbReference type="PANTHER" id="PTHR35046:SF26">
    <property type="entry name" value="RNA-DIRECTED DNA POLYMERASE"/>
    <property type="match status" value="1"/>
</dbReference>
<evidence type="ECO:0000313" key="2">
    <source>
        <dbReference type="Proteomes" id="UP000663760"/>
    </source>
</evidence>
<evidence type="ECO:0000313" key="1">
    <source>
        <dbReference type="EMBL" id="CAA7389251.1"/>
    </source>
</evidence>
<dbReference type="EMBL" id="LR746264">
    <property type="protein sequence ID" value="CAA7389251.1"/>
    <property type="molecule type" value="Genomic_DNA"/>
</dbReference>
<proteinExistence type="predicted"/>
<sequence>MDFVLGLPHTTRRHDSIIVVVDRFSKMAQFVPCSKTFDASKFAYNSSTNRTTGMSPFEIAHSLTPHKPLDLVPLDPHVRVSEDGVAFAQYVSQLHQNIHDRIQS</sequence>
<accession>A0A7I8JZ32</accession>
<dbReference type="AlphaFoldDB" id="A0A7I8JZ32"/>
<dbReference type="OrthoDB" id="1935586at2759"/>
<organism evidence="1 2">
    <name type="scientific">Spirodela intermedia</name>
    <name type="common">Intermediate duckweed</name>
    <dbReference type="NCBI Taxonomy" id="51605"/>
    <lineage>
        <taxon>Eukaryota</taxon>
        <taxon>Viridiplantae</taxon>
        <taxon>Streptophyta</taxon>
        <taxon>Embryophyta</taxon>
        <taxon>Tracheophyta</taxon>
        <taxon>Spermatophyta</taxon>
        <taxon>Magnoliopsida</taxon>
        <taxon>Liliopsida</taxon>
        <taxon>Araceae</taxon>
        <taxon>Lemnoideae</taxon>
        <taxon>Spirodela</taxon>
    </lineage>
</organism>
<gene>
    <name evidence="1" type="ORF">SI8410_01001329</name>
</gene>
<dbReference type="PANTHER" id="PTHR35046">
    <property type="entry name" value="ZINC KNUCKLE (CCHC-TYPE) FAMILY PROTEIN"/>
    <property type="match status" value="1"/>
</dbReference>
<name>A0A7I8JZ32_SPIIN</name>
<dbReference type="Proteomes" id="UP000663760">
    <property type="component" value="Chromosome 1"/>
</dbReference>